<proteinExistence type="predicted"/>
<gene>
    <name evidence="1" type="ORF">PR048_020725</name>
</gene>
<name>A0ABQ9H750_9NEOP</name>
<keyword evidence="2" id="KW-1185">Reference proteome</keyword>
<evidence type="ECO:0008006" key="3">
    <source>
        <dbReference type="Google" id="ProtNLM"/>
    </source>
</evidence>
<comment type="caution">
    <text evidence="1">The sequence shown here is derived from an EMBL/GenBank/DDBJ whole genome shotgun (WGS) entry which is preliminary data.</text>
</comment>
<protein>
    <recommendedName>
        <fullName evidence="3">Peptidase A2 domain-containing protein</fullName>
    </recommendedName>
</protein>
<accession>A0ABQ9H750</accession>
<dbReference type="EMBL" id="JARBHB010000007">
    <property type="protein sequence ID" value="KAJ8880102.1"/>
    <property type="molecule type" value="Genomic_DNA"/>
</dbReference>
<evidence type="ECO:0000313" key="1">
    <source>
        <dbReference type="EMBL" id="KAJ8880102.1"/>
    </source>
</evidence>
<evidence type="ECO:0000313" key="2">
    <source>
        <dbReference type="Proteomes" id="UP001159363"/>
    </source>
</evidence>
<dbReference type="Proteomes" id="UP001159363">
    <property type="component" value="Chromosome 6"/>
</dbReference>
<organism evidence="1 2">
    <name type="scientific">Dryococelus australis</name>
    <dbReference type="NCBI Taxonomy" id="614101"/>
    <lineage>
        <taxon>Eukaryota</taxon>
        <taxon>Metazoa</taxon>
        <taxon>Ecdysozoa</taxon>
        <taxon>Arthropoda</taxon>
        <taxon>Hexapoda</taxon>
        <taxon>Insecta</taxon>
        <taxon>Pterygota</taxon>
        <taxon>Neoptera</taxon>
        <taxon>Polyneoptera</taxon>
        <taxon>Phasmatodea</taxon>
        <taxon>Verophasmatodea</taxon>
        <taxon>Anareolatae</taxon>
        <taxon>Phasmatidae</taxon>
        <taxon>Eurycanthinae</taxon>
        <taxon>Dryococelus</taxon>
    </lineage>
</organism>
<reference evidence="1 2" key="1">
    <citation type="submission" date="2023-02" db="EMBL/GenBank/DDBJ databases">
        <title>LHISI_Scaffold_Assembly.</title>
        <authorList>
            <person name="Stuart O.P."/>
            <person name="Cleave R."/>
            <person name="Magrath M.J.L."/>
            <person name="Mikheyev A.S."/>
        </authorList>
    </citation>
    <scope>NUCLEOTIDE SEQUENCE [LARGE SCALE GENOMIC DNA]</scope>
    <source>
        <strain evidence="1">Daus_M_001</strain>
        <tissue evidence="1">Leg muscle</tissue>
    </source>
</reference>
<sequence>MSRDAAPGVSDVKQLNLEAKIDTGADVCVLLESLYKETFSNLKLIASDKMLIAPIGLNLNILGIVQGTVKYKDCSCVQ</sequence>